<dbReference type="OrthoDB" id="18481at2157"/>
<dbReference type="InterPro" id="IPR002931">
    <property type="entry name" value="Transglutaminase-like"/>
</dbReference>
<dbReference type="SUPFAM" id="SSF54001">
    <property type="entry name" value="Cysteine proteinases"/>
    <property type="match status" value="1"/>
</dbReference>
<feature type="transmembrane region" description="Helical" evidence="2">
    <location>
        <begin position="85"/>
        <end position="102"/>
    </location>
</feature>
<name>M1XZN1_NATM8</name>
<feature type="transmembrane region" description="Helical" evidence="2">
    <location>
        <begin position="136"/>
        <end position="152"/>
    </location>
</feature>
<dbReference type="PANTHER" id="PTHR42736:SF1">
    <property type="entry name" value="PROTEIN-GLUTAMINE GAMMA-GLUTAMYLTRANSFERASE"/>
    <property type="match status" value="1"/>
</dbReference>
<dbReference type="InterPro" id="IPR052901">
    <property type="entry name" value="Bact_TGase-like"/>
</dbReference>
<dbReference type="GeneID" id="14650702"/>
<gene>
    <name evidence="4" type="ordered locus">Nmlp_1429</name>
</gene>
<keyword evidence="2" id="KW-1133">Transmembrane helix</keyword>
<reference evidence="4 5" key="1">
    <citation type="journal article" date="2013" name="Genome Announc.">
        <title>Genome of the haloarchaeon Natronomonas moolapensis, a neutrophilic member of a previously haloalkaliphilic genus.</title>
        <authorList>
            <person name="Dyall-Smith M.L."/>
            <person name="Pfeiffer F."/>
            <person name="Oberwinkler T."/>
            <person name="Klee K."/>
            <person name="Rampp M."/>
            <person name="Palm P."/>
            <person name="Gross K."/>
            <person name="Schuster S.C."/>
            <person name="Oesterhelt D."/>
        </authorList>
    </citation>
    <scope>NUCLEOTIDE SEQUENCE [LARGE SCALE GENOMIC DNA]</scope>
    <source>
        <strain evidence="5">DSM 18674 / JCM 14361 / 8.8.11</strain>
    </source>
</reference>
<keyword evidence="2" id="KW-0472">Membrane</keyword>
<organism evidence="4 5">
    <name type="scientific">Natronomonas moolapensis (strain DSM 18674 / CECT 7526 / JCM 14361 / 8.8.11)</name>
    <dbReference type="NCBI Taxonomy" id="268739"/>
    <lineage>
        <taxon>Archaea</taxon>
        <taxon>Methanobacteriati</taxon>
        <taxon>Methanobacteriota</taxon>
        <taxon>Stenosarchaea group</taxon>
        <taxon>Halobacteria</taxon>
        <taxon>Halobacteriales</taxon>
        <taxon>Natronomonadaceae</taxon>
        <taxon>Natronomonas</taxon>
    </lineage>
</organism>
<feature type="compositionally biased region" description="Basic and acidic residues" evidence="1">
    <location>
        <begin position="367"/>
        <end position="382"/>
    </location>
</feature>
<dbReference type="InterPro" id="IPR021878">
    <property type="entry name" value="TgpA_N"/>
</dbReference>
<dbReference type="STRING" id="268739.Nmlp_1429"/>
<sequence>MSVGAGRALASLRAATGRATTAVGRRAARLLALGGVAAVLGASVAVLYGVVVVTGDPGTFSLVVAGAALAGTLAARLVRPRTATLLALAVGGLGGHLYLRSLPSGVEFLAVLVPMLGDAAALLSGLSILRIVNADLWALSAVPVPVFLSWYLALRRRYVAASAVAGTALGVLALTGDATTAETLAGAVGATVAAAVGDCDRRGERLGNADGVVVVIAAMLVTTLFVGALPGAFGSALPGGGDDGSTIESSLLYAGDSLAVAGSIDLSPERRYVVEAEEPAYWRVGTYDRYTGEGWVRSGSTRGYDGRLAGPPGESRTLEQTYTAASSIATLPAARRPTRIGDVPVPVRVTDGGSFEPASPLQPGESYRVDSEIPTGRPEEFRAAGTDYPESVETRYTQLPSDTPDRVAERTARLTANAENPYDTARVLEYWFRTEYEYSLDVDRPRGNVADGFLFGMESGYCVYFATTMVTMLRTQGIPARFAVGYTPGEAVADDEWIVRGYNSHAWAEVYLPGHGWIEFDPTPPTPREATERAVLGDDDSQGATTGTETVDSTDVAGGEAADTPTPGVGGTGDVGVDPVAAADRRADGDDRSLLPSVPLPGREAVGVALVAALVFLTARRRGLGRRVYRAVWLRRLPRGDPGDVVVGAYRRAVYLEERRGEEMCPSETPRGFLDGDERLERIAERYERARYGGGVDATAAAGARSDLADLLAERSRVPWRREPPEEGSR</sequence>
<feature type="transmembrane region" description="Helical" evidence="2">
    <location>
        <begin position="211"/>
        <end position="233"/>
    </location>
</feature>
<proteinExistence type="predicted"/>
<dbReference type="eggNOG" id="arCOG02169">
    <property type="taxonomic scope" value="Archaea"/>
</dbReference>
<evidence type="ECO:0000256" key="1">
    <source>
        <dbReference type="SAM" id="MobiDB-lite"/>
    </source>
</evidence>
<dbReference type="KEGG" id="nmo:Nmlp_1429"/>
<evidence type="ECO:0000313" key="4">
    <source>
        <dbReference type="EMBL" id="CCQ35633.1"/>
    </source>
</evidence>
<evidence type="ECO:0000256" key="2">
    <source>
        <dbReference type="SAM" id="Phobius"/>
    </source>
</evidence>
<feature type="compositionally biased region" description="Polar residues" evidence="1">
    <location>
        <begin position="542"/>
        <end position="553"/>
    </location>
</feature>
<dbReference type="InterPro" id="IPR038765">
    <property type="entry name" value="Papain-like_cys_pep_sf"/>
</dbReference>
<feature type="transmembrane region" description="Helical" evidence="2">
    <location>
        <begin position="108"/>
        <end position="129"/>
    </location>
</feature>
<dbReference type="SMART" id="SM00460">
    <property type="entry name" value="TGc"/>
    <property type="match status" value="1"/>
</dbReference>
<dbReference type="Proteomes" id="UP000011867">
    <property type="component" value="Chromosome"/>
</dbReference>
<accession>M1XZN1</accession>
<dbReference type="Pfam" id="PF01841">
    <property type="entry name" value="Transglut_core"/>
    <property type="match status" value="1"/>
</dbReference>
<dbReference type="RefSeq" id="WP_015408478.1">
    <property type="nucleotide sequence ID" value="NC_020388.1"/>
</dbReference>
<evidence type="ECO:0000259" key="3">
    <source>
        <dbReference type="SMART" id="SM00460"/>
    </source>
</evidence>
<feature type="transmembrane region" description="Helical" evidence="2">
    <location>
        <begin position="30"/>
        <end position="53"/>
    </location>
</feature>
<dbReference type="HOGENOM" id="CLU_022005_0_0_2"/>
<dbReference type="AlphaFoldDB" id="M1XZN1"/>
<dbReference type="Gene3D" id="3.10.620.30">
    <property type="match status" value="1"/>
</dbReference>
<dbReference type="EMBL" id="HF582854">
    <property type="protein sequence ID" value="CCQ35633.1"/>
    <property type="molecule type" value="Genomic_DNA"/>
</dbReference>
<keyword evidence="2" id="KW-0812">Transmembrane</keyword>
<dbReference type="PANTHER" id="PTHR42736">
    <property type="entry name" value="PROTEIN-GLUTAMINE GAMMA-GLUTAMYLTRANSFERASE"/>
    <property type="match status" value="1"/>
</dbReference>
<feature type="region of interest" description="Disordered" evidence="1">
    <location>
        <begin position="351"/>
        <end position="382"/>
    </location>
</feature>
<feature type="region of interest" description="Disordered" evidence="1">
    <location>
        <begin position="521"/>
        <end position="579"/>
    </location>
</feature>
<evidence type="ECO:0000313" key="5">
    <source>
        <dbReference type="Proteomes" id="UP000011867"/>
    </source>
</evidence>
<feature type="domain" description="Transglutaminase-like" evidence="3">
    <location>
        <begin position="454"/>
        <end position="524"/>
    </location>
</feature>
<dbReference type="Pfam" id="PF11992">
    <property type="entry name" value="TgpA_N"/>
    <property type="match status" value="1"/>
</dbReference>
<protein>
    <submittedName>
        <fullName evidence="4">Endoisopeptidase/DUF4129 domain protein</fullName>
    </submittedName>
</protein>
<keyword evidence="5" id="KW-1185">Reference proteome</keyword>